<evidence type="ECO:0000256" key="1">
    <source>
        <dbReference type="SAM" id="MobiDB-lite"/>
    </source>
</evidence>
<feature type="region of interest" description="Disordered" evidence="1">
    <location>
        <begin position="163"/>
        <end position="292"/>
    </location>
</feature>
<feature type="compositionally biased region" description="Low complexity" evidence="1">
    <location>
        <begin position="256"/>
        <end position="277"/>
    </location>
</feature>
<feature type="transmembrane region" description="Helical" evidence="2">
    <location>
        <begin position="56"/>
        <end position="73"/>
    </location>
</feature>
<keyword evidence="4" id="KW-1185">Reference proteome</keyword>
<feature type="compositionally biased region" description="Basic and acidic residues" evidence="1">
    <location>
        <begin position="163"/>
        <end position="239"/>
    </location>
</feature>
<sequence length="323" mass="34505">MTKWLTRLSLTAVFVLGIHGEIVVGVFVGLALFAYALPLAIDTYVVAAFRAGRDIAWALSLLAVTIGGGHYLIGATGGDPKRAVKALGEHGSVPQGAMGAAVGVVIVLVLWRVHVLSKAIKADEAAAAQAVLNAERAARDAEIAEQERLAALEHERVEHAARLRAEEADRARAERREREQADRDREEAKARQARENREHAARLAAEEAERRRRAEQDRAAADLARREADARAEEARARVLAEQAAADRAAADRAQAEAAAARAAKAKPPAAAKPEPAGLHAVPSPTASREELIEKVRAGQLSHREAADQLGVSTKTIQRAVNG</sequence>
<keyword evidence="2" id="KW-0472">Membrane</keyword>
<dbReference type="Proteomes" id="UP001197247">
    <property type="component" value="Unassembled WGS sequence"/>
</dbReference>
<keyword evidence="2" id="KW-1133">Transmembrane helix</keyword>
<gene>
    <name evidence="3" type="ORF">KIH74_22750</name>
</gene>
<name>A0ABS5TNZ1_9ACTN</name>
<accession>A0ABS5TNZ1</accession>
<dbReference type="RefSeq" id="WP_214158149.1">
    <property type="nucleotide sequence ID" value="NZ_JAHBAY010000010.1"/>
</dbReference>
<protein>
    <recommendedName>
        <fullName evidence="5">Homeodomain-like domain-containing protein</fullName>
    </recommendedName>
</protein>
<evidence type="ECO:0000256" key="2">
    <source>
        <dbReference type="SAM" id="Phobius"/>
    </source>
</evidence>
<proteinExistence type="predicted"/>
<feature type="transmembrane region" description="Helical" evidence="2">
    <location>
        <begin position="93"/>
        <end position="111"/>
    </location>
</feature>
<comment type="caution">
    <text evidence="3">The sequence shown here is derived from an EMBL/GenBank/DDBJ whole genome shotgun (WGS) entry which is preliminary data.</text>
</comment>
<organism evidence="3 4">
    <name type="scientific">Kineosporia corallincola</name>
    <dbReference type="NCBI Taxonomy" id="2835133"/>
    <lineage>
        <taxon>Bacteria</taxon>
        <taxon>Bacillati</taxon>
        <taxon>Actinomycetota</taxon>
        <taxon>Actinomycetes</taxon>
        <taxon>Kineosporiales</taxon>
        <taxon>Kineosporiaceae</taxon>
        <taxon>Kineosporia</taxon>
    </lineage>
</organism>
<reference evidence="3 4" key="1">
    <citation type="submission" date="2021-05" db="EMBL/GenBank/DDBJ databases">
        <title>Kineosporia and Streptomyces sp. nov. two new marine actinobacteria isolated from Coral.</title>
        <authorList>
            <person name="Buangrab K."/>
            <person name="Sutthacheep M."/>
            <person name="Yeemin T."/>
            <person name="Harunari E."/>
            <person name="Igarashi Y."/>
            <person name="Kanchanasin P."/>
            <person name="Tanasupawat S."/>
            <person name="Phongsopitanun W."/>
        </authorList>
    </citation>
    <scope>NUCLEOTIDE SEQUENCE [LARGE SCALE GENOMIC DNA]</scope>
    <source>
        <strain evidence="3 4">J2-2</strain>
    </source>
</reference>
<evidence type="ECO:0000313" key="3">
    <source>
        <dbReference type="EMBL" id="MBT0771778.1"/>
    </source>
</evidence>
<evidence type="ECO:0008006" key="5">
    <source>
        <dbReference type="Google" id="ProtNLM"/>
    </source>
</evidence>
<evidence type="ECO:0000313" key="4">
    <source>
        <dbReference type="Proteomes" id="UP001197247"/>
    </source>
</evidence>
<dbReference type="EMBL" id="JAHBAY010000010">
    <property type="protein sequence ID" value="MBT0771778.1"/>
    <property type="molecule type" value="Genomic_DNA"/>
</dbReference>
<keyword evidence="2" id="KW-0812">Transmembrane</keyword>